<accession>A0A1G2K5Y6</accession>
<reference evidence="3 4" key="1">
    <citation type="journal article" date="2016" name="Nat. Commun.">
        <title>Thousands of microbial genomes shed light on interconnected biogeochemical processes in an aquifer system.</title>
        <authorList>
            <person name="Anantharaman K."/>
            <person name="Brown C.T."/>
            <person name="Hug L.A."/>
            <person name="Sharon I."/>
            <person name="Castelle C.J."/>
            <person name="Probst A.J."/>
            <person name="Thomas B.C."/>
            <person name="Singh A."/>
            <person name="Wilkins M.J."/>
            <person name="Karaoz U."/>
            <person name="Brodie E.L."/>
            <person name="Williams K.H."/>
            <person name="Hubbard S.S."/>
            <person name="Banfield J.F."/>
        </authorList>
    </citation>
    <scope>NUCLEOTIDE SEQUENCE [LARGE SCALE GENOMIC DNA]</scope>
</reference>
<dbReference type="AlphaFoldDB" id="A0A1G2K5Y6"/>
<comment type="caution">
    <text evidence="3">The sequence shown here is derived from an EMBL/GenBank/DDBJ whole genome shotgun (WGS) entry which is preliminary data.</text>
</comment>
<evidence type="ECO:0000256" key="2">
    <source>
        <dbReference type="SAM" id="Phobius"/>
    </source>
</evidence>
<feature type="region of interest" description="Disordered" evidence="1">
    <location>
        <begin position="104"/>
        <end position="165"/>
    </location>
</feature>
<evidence type="ECO:0000313" key="3">
    <source>
        <dbReference type="EMBL" id="OGZ94837.1"/>
    </source>
</evidence>
<gene>
    <name evidence="3" type="ORF">A2633_02545</name>
</gene>
<feature type="transmembrane region" description="Helical" evidence="2">
    <location>
        <begin position="12"/>
        <end position="33"/>
    </location>
</feature>
<feature type="compositionally biased region" description="Polar residues" evidence="1">
    <location>
        <begin position="147"/>
        <end position="160"/>
    </location>
</feature>
<sequence>MAKKTPQSGFALIELVLAIAVGLISVGGLGYYARNQSKLALEVEQKAVEQAAEFEKKAMEVTKMMNERAGMMKDEMEKMERHTFSFSAQNNSGLSGTVTLMRVPRGEDSAREQASSKASGKMMAPEDDSSLNGESPPKQNDGKTALEHTSTTPRESSTDLATGKTMMADDWTQVKIDLSIHAGMSPGTKMPAHIHVGACPNPDAVKYPLADVVGGKSTTVVHASVDELLKELPLAVNVHKSGIEIKTFVACADLSKDGFADKTAGDKVISPQDASSGMPMGR</sequence>
<evidence type="ECO:0000313" key="4">
    <source>
        <dbReference type="Proteomes" id="UP000177152"/>
    </source>
</evidence>
<protein>
    <recommendedName>
        <fullName evidence="5">CHRD domain-containing protein</fullName>
    </recommendedName>
</protein>
<dbReference type="EMBL" id="MHQC01000025">
    <property type="protein sequence ID" value="OGZ94837.1"/>
    <property type="molecule type" value="Genomic_DNA"/>
</dbReference>
<keyword evidence="2" id="KW-0472">Membrane</keyword>
<keyword evidence="2" id="KW-0812">Transmembrane</keyword>
<name>A0A1G2K5Y6_9BACT</name>
<organism evidence="3 4">
    <name type="scientific">Candidatus Sungbacteria bacterium RIFCSPHIGHO2_01_FULL_47_32</name>
    <dbReference type="NCBI Taxonomy" id="1802264"/>
    <lineage>
        <taxon>Bacteria</taxon>
        <taxon>Candidatus Sungiibacteriota</taxon>
    </lineage>
</organism>
<dbReference type="Proteomes" id="UP000177152">
    <property type="component" value="Unassembled WGS sequence"/>
</dbReference>
<keyword evidence="2" id="KW-1133">Transmembrane helix</keyword>
<evidence type="ECO:0008006" key="5">
    <source>
        <dbReference type="Google" id="ProtNLM"/>
    </source>
</evidence>
<proteinExistence type="predicted"/>
<evidence type="ECO:0000256" key="1">
    <source>
        <dbReference type="SAM" id="MobiDB-lite"/>
    </source>
</evidence>